<dbReference type="AlphaFoldDB" id="A0A1U9KAT8"/>
<keyword evidence="2" id="KW-0547">Nucleotide-binding</keyword>
<keyword evidence="1" id="KW-0813">Transport</keyword>
<keyword evidence="6" id="KW-1185">Reference proteome</keyword>
<dbReference type="GO" id="GO:0015424">
    <property type="term" value="F:ABC-type amino acid transporter activity"/>
    <property type="evidence" value="ECO:0007669"/>
    <property type="project" value="InterPro"/>
</dbReference>
<dbReference type="InterPro" id="IPR003439">
    <property type="entry name" value="ABC_transporter-like_ATP-bd"/>
</dbReference>
<dbReference type="RefSeq" id="WP_077721005.1">
    <property type="nucleotide sequence ID" value="NZ_CP019699.1"/>
</dbReference>
<dbReference type="STRING" id="1471761.B0W44_16700"/>
<evidence type="ECO:0000259" key="4">
    <source>
        <dbReference type="PROSITE" id="PS50893"/>
    </source>
</evidence>
<accession>A0A1U9KAT8</accession>
<dbReference type="FunFam" id="3.40.50.300:FF:000020">
    <property type="entry name" value="Amino acid ABC transporter ATP-binding component"/>
    <property type="match status" value="1"/>
</dbReference>
<evidence type="ECO:0000313" key="5">
    <source>
        <dbReference type="EMBL" id="AQS57142.1"/>
    </source>
</evidence>
<gene>
    <name evidence="5" type="ORF">B0W44_16700</name>
</gene>
<dbReference type="Pfam" id="PF00005">
    <property type="entry name" value="ABC_tran"/>
    <property type="match status" value="1"/>
</dbReference>
<dbReference type="PROSITE" id="PS00211">
    <property type="entry name" value="ABC_TRANSPORTER_1"/>
    <property type="match status" value="1"/>
</dbReference>
<sequence>MVKVENVHKYFGPLHVLKGVHLEVEPQEVVVLLGASGSGKSTLLRCLNFLEIADEGKIWLDGQFIDPVKTDLNRVRTDIGMVFQHFNLFPHMSVLENVIEAPVHVKKVPREEARENALSLLRKVGLEDKKDVYPDALSGGQKQRVAIARSLAMNPRVMLFDEPTSALDPELVGEVLQVMKELVEDSMTMVVVTHEIGFAREVADRVVFMDDGQIVEEAEPEQFFAQPQHPKAQQFLSRVL</sequence>
<dbReference type="CDD" id="cd03262">
    <property type="entry name" value="ABC_HisP_GlnQ"/>
    <property type="match status" value="1"/>
</dbReference>
<name>A0A1U9KAT8_9BACL</name>
<reference evidence="5 6" key="1">
    <citation type="journal article" date="2015" name="Int. J. Syst. Evol. Microbiol.">
        <title>Novibacillus thermophilus gen. nov., sp. nov., a Gram-staining-negative and moderately thermophilic member of the family Thermoactinomycetaceae.</title>
        <authorList>
            <person name="Yang G."/>
            <person name="Chen J."/>
            <person name="Zhou S."/>
        </authorList>
    </citation>
    <scope>NUCLEOTIDE SEQUENCE [LARGE SCALE GENOMIC DNA]</scope>
    <source>
        <strain evidence="5 6">SG-1</strain>
    </source>
</reference>
<dbReference type="InterPro" id="IPR050086">
    <property type="entry name" value="MetN_ABC_transporter-like"/>
</dbReference>
<keyword evidence="3 5" id="KW-0067">ATP-binding</keyword>
<proteinExistence type="predicted"/>
<evidence type="ECO:0000313" key="6">
    <source>
        <dbReference type="Proteomes" id="UP000188603"/>
    </source>
</evidence>
<evidence type="ECO:0000256" key="3">
    <source>
        <dbReference type="ARBA" id="ARBA00022840"/>
    </source>
</evidence>
<dbReference type="OrthoDB" id="9802185at2"/>
<dbReference type="PROSITE" id="PS50893">
    <property type="entry name" value="ABC_TRANSPORTER_2"/>
    <property type="match status" value="1"/>
</dbReference>
<dbReference type="InterPro" id="IPR017871">
    <property type="entry name" value="ABC_transporter-like_CS"/>
</dbReference>
<protein>
    <submittedName>
        <fullName evidence="5">Polar amino acid ABC transporter ATP-binding protein</fullName>
    </submittedName>
</protein>
<dbReference type="InterPro" id="IPR030679">
    <property type="entry name" value="ABC_ATPase_HisP-typ"/>
</dbReference>
<dbReference type="Gene3D" id="3.40.50.300">
    <property type="entry name" value="P-loop containing nucleotide triphosphate hydrolases"/>
    <property type="match status" value="1"/>
</dbReference>
<evidence type="ECO:0000256" key="1">
    <source>
        <dbReference type="ARBA" id="ARBA00022448"/>
    </source>
</evidence>
<dbReference type="GO" id="GO:0016887">
    <property type="term" value="F:ATP hydrolysis activity"/>
    <property type="evidence" value="ECO:0007669"/>
    <property type="project" value="InterPro"/>
</dbReference>
<dbReference type="InterPro" id="IPR027417">
    <property type="entry name" value="P-loop_NTPase"/>
</dbReference>
<dbReference type="SMART" id="SM00382">
    <property type="entry name" value="AAA"/>
    <property type="match status" value="1"/>
</dbReference>
<dbReference type="PANTHER" id="PTHR43166">
    <property type="entry name" value="AMINO ACID IMPORT ATP-BINDING PROTEIN"/>
    <property type="match status" value="1"/>
</dbReference>
<dbReference type="PIRSF" id="PIRSF039085">
    <property type="entry name" value="ABC_ATPase_HisP"/>
    <property type="match status" value="1"/>
</dbReference>
<dbReference type="Proteomes" id="UP000188603">
    <property type="component" value="Chromosome"/>
</dbReference>
<evidence type="ECO:0000256" key="2">
    <source>
        <dbReference type="ARBA" id="ARBA00022741"/>
    </source>
</evidence>
<dbReference type="GO" id="GO:0005524">
    <property type="term" value="F:ATP binding"/>
    <property type="evidence" value="ECO:0007669"/>
    <property type="project" value="UniProtKB-KW"/>
</dbReference>
<feature type="domain" description="ABC transporter" evidence="4">
    <location>
        <begin position="2"/>
        <end position="236"/>
    </location>
</feature>
<dbReference type="KEGG" id="ntr:B0W44_16700"/>
<dbReference type="EMBL" id="CP019699">
    <property type="protein sequence ID" value="AQS57142.1"/>
    <property type="molecule type" value="Genomic_DNA"/>
</dbReference>
<organism evidence="5 6">
    <name type="scientific">Novibacillus thermophilus</name>
    <dbReference type="NCBI Taxonomy" id="1471761"/>
    <lineage>
        <taxon>Bacteria</taxon>
        <taxon>Bacillati</taxon>
        <taxon>Bacillota</taxon>
        <taxon>Bacilli</taxon>
        <taxon>Bacillales</taxon>
        <taxon>Thermoactinomycetaceae</taxon>
        <taxon>Novibacillus</taxon>
    </lineage>
</organism>
<dbReference type="SUPFAM" id="SSF52540">
    <property type="entry name" value="P-loop containing nucleoside triphosphate hydrolases"/>
    <property type="match status" value="1"/>
</dbReference>
<dbReference type="PANTHER" id="PTHR43166:SF37">
    <property type="entry name" value="ARGININE TRANSPORT ATP-BINDING PROTEIN ARTM"/>
    <property type="match status" value="1"/>
</dbReference>
<dbReference type="InterPro" id="IPR003593">
    <property type="entry name" value="AAA+_ATPase"/>
</dbReference>